<feature type="transmembrane region" description="Helical" evidence="1">
    <location>
        <begin position="56"/>
        <end position="75"/>
    </location>
</feature>
<dbReference type="EMBL" id="CP034208">
    <property type="protein sequence ID" value="QBZ62727.1"/>
    <property type="molecule type" value="Genomic_DNA"/>
</dbReference>
<protein>
    <submittedName>
        <fullName evidence="2">Uncharacterized protein</fullName>
    </submittedName>
</protein>
<dbReference type="VEuPathDB" id="FungiDB:M_BR32_EuGene_00023101"/>
<evidence type="ECO:0000313" key="2">
    <source>
        <dbReference type="EMBL" id="QBZ62727.1"/>
    </source>
</evidence>
<accession>A0A4P7NKS4</accession>
<keyword evidence="1" id="KW-0472">Membrane</keyword>
<organism evidence="2 3">
    <name type="scientific">Pyricularia oryzae</name>
    <name type="common">Rice blast fungus</name>
    <name type="synonym">Magnaporthe oryzae</name>
    <dbReference type="NCBI Taxonomy" id="318829"/>
    <lineage>
        <taxon>Eukaryota</taxon>
        <taxon>Fungi</taxon>
        <taxon>Dikarya</taxon>
        <taxon>Ascomycota</taxon>
        <taxon>Pezizomycotina</taxon>
        <taxon>Sordariomycetes</taxon>
        <taxon>Sordariomycetidae</taxon>
        <taxon>Magnaporthales</taxon>
        <taxon>Pyriculariaceae</taxon>
        <taxon>Pyricularia</taxon>
    </lineage>
</organism>
<keyword evidence="1" id="KW-1133">Transmembrane helix</keyword>
<proteinExistence type="predicted"/>
<dbReference type="Proteomes" id="UP000294847">
    <property type="component" value="Chromosome 5"/>
</dbReference>
<keyword evidence="1" id="KW-0812">Transmembrane</keyword>
<gene>
    <name evidence="2" type="ORF">PoMZ_11614</name>
</gene>
<evidence type="ECO:0000256" key="1">
    <source>
        <dbReference type="SAM" id="Phobius"/>
    </source>
</evidence>
<dbReference type="AlphaFoldDB" id="A0A4P7NKS4"/>
<feature type="transmembrane region" description="Helical" evidence="1">
    <location>
        <begin position="23"/>
        <end position="44"/>
    </location>
</feature>
<reference evidence="2 3" key="1">
    <citation type="journal article" date="2019" name="Mol. Biol. Evol.">
        <title>Blast fungal genomes show frequent chromosomal changes, gene gains and losses, and effector gene turnover.</title>
        <authorList>
            <person name="Gomez Luciano L.B."/>
            <person name="Jason Tsai I."/>
            <person name="Chuma I."/>
            <person name="Tosa Y."/>
            <person name="Chen Y.H."/>
            <person name="Li J.Y."/>
            <person name="Li M.Y."/>
            <person name="Jade Lu M.Y."/>
            <person name="Nakayashiki H."/>
            <person name="Li W.H."/>
        </authorList>
    </citation>
    <scope>NUCLEOTIDE SEQUENCE [LARGE SCALE GENOMIC DNA]</scope>
    <source>
        <strain evidence="2">MZ5-1-6</strain>
    </source>
</reference>
<sequence>MSNIPHPGLFPESSGPPPPSHNFSLYFLSLAAFVPASISIALLYRAASHEDDNNPIPLLFALMIALGATLISWMVGNMVDANLSAGAMQVWLLESATQNHLNSISTMAKSIEAEEPDNALVQSLPLRLCDLRGEQLAAEGEYGVFAMRSDGPRVRGQQRVCDELQAICHEVEVEVRAASKRGRERHVESLKGEQ</sequence>
<name>A0A4P7NKS4_PYROR</name>
<evidence type="ECO:0000313" key="3">
    <source>
        <dbReference type="Proteomes" id="UP000294847"/>
    </source>
</evidence>